<gene>
    <name evidence="1" type="ORF">S12H4_60310</name>
</gene>
<dbReference type="EMBL" id="BARW01039660">
    <property type="protein sequence ID" value="GAJ21889.1"/>
    <property type="molecule type" value="Genomic_DNA"/>
</dbReference>
<evidence type="ECO:0008006" key="2">
    <source>
        <dbReference type="Google" id="ProtNLM"/>
    </source>
</evidence>
<accession>X1UWP4</accession>
<name>X1UWP4_9ZZZZ</name>
<proteinExistence type="predicted"/>
<reference evidence="1" key="1">
    <citation type="journal article" date="2014" name="Front. Microbiol.">
        <title>High frequency of phylogenetically diverse reductive dehalogenase-homologous genes in deep subseafloor sedimentary metagenomes.</title>
        <authorList>
            <person name="Kawai M."/>
            <person name="Futagami T."/>
            <person name="Toyoda A."/>
            <person name="Takaki Y."/>
            <person name="Nishi S."/>
            <person name="Hori S."/>
            <person name="Arai W."/>
            <person name="Tsubouchi T."/>
            <person name="Morono Y."/>
            <person name="Uchiyama I."/>
            <person name="Ito T."/>
            <person name="Fujiyama A."/>
            <person name="Inagaki F."/>
            <person name="Takami H."/>
        </authorList>
    </citation>
    <scope>NUCLEOTIDE SEQUENCE</scope>
    <source>
        <strain evidence="1">Expedition CK06-06</strain>
    </source>
</reference>
<organism evidence="1">
    <name type="scientific">marine sediment metagenome</name>
    <dbReference type="NCBI Taxonomy" id="412755"/>
    <lineage>
        <taxon>unclassified sequences</taxon>
        <taxon>metagenomes</taxon>
        <taxon>ecological metagenomes</taxon>
    </lineage>
</organism>
<protein>
    <recommendedName>
        <fullName evidence="2">DUF5679 domain-containing protein</fullName>
    </recommendedName>
</protein>
<comment type="caution">
    <text evidence="1">The sequence shown here is derived from an EMBL/GenBank/DDBJ whole genome shotgun (WGS) entry which is preliminary data.</text>
</comment>
<sequence>MEKEYRFYVQKCGGCGLKLSGKRVEVEGMKGSIPMGRCPKCGTAYPLVEIELEPE</sequence>
<dbReference type="AlphaFoldDB" id="X1UWP4"/>
<evidence type="ECO:0000313" key="1">
    <source>
        <dbReference type="EMBL" id="GAJ21889.1"/>
    </source>
</evidence>